<dbReference type="AlphaFoldDB" id="A0A7N4NH32"/>
<dbReference type="Proteomes" id="UP000007648">
    <property type="component" value="Unassembled WGS sequence"/>
</dbReference>
<evidence type="ECO:0000313" key="2">
    <source>
        <dbReference type="Proteomes" id="UP000007648"/>
    </source>
</evidence>
<dbReference type="InParanoid" id="A0A7N4NH32"/>
<dbReference type="GeneTree" id="ENSGT00390000001858"/>
<keyword evidence="2" id="KW-1185">Reference proteome</keyword>
<sequence length="189" mass="21008">IEAIFSAADSGFNGSFDVPILTNPAAYMGTITGCFLLPVKSISNMIIKLTILRVSIPKEHKSFLLLWEPPHWYLRPYASWISCSSVHTSSNIPCGLGMKQIGESLVLICVLLASSKCSREVTPSLVSGTGKEGKQASNIRSRRFSNAICIKTTPQKITFIFLNIIISISKRNNNQCEKFKNNRKQNRKQ</sequence>
<dbReference type="Ensembl" id="ENSSHAT00000030721.1">
    <property type="protein sequence ID" value="ENSSHAP00000023131.1"/>
    <property type="gene ID" value="ENSSHAG00000028826.1"/>
</dbReference>
<reference evidence="1" key="3">
    <citation type="submission" date="2025-09" db="UniProtKB">
        <authorList>
            <consortium name="Ensembl"/>
        </authorList>
    </citation>
    <scope>IDENTIFICATION</scope>
</reference>
<protein>
    <submittedName>
        <fullName evidence="1">Uncharacterized protein</fullName>
    </submittedName>
</protein>
<proteinExistence type="predicted"/>
<accession>A0A7N4NH32</accession>
<name>A0A7N4NH32_SARHA</name>
<reference evidence="1 2" key="1">
    <citation type="journal article" date="2011" name="Proc. Natl. Acad. Sci. U.S.A.">
        <title>Genetic diversity and population structure of the endangered marsupial Sarcophilus harrisii (Tasmanian devil).</title>
        <authorList>
            <person name="Miller W."/>
            <person name="Hayes V.M."/>
            <person name="Ratan A."/>
            <person name="Petersen D.C."/>
            <person name="Wittekindt N.E."/>
            <person name="Miller J."/>
            <person name="Walenz B."/>
            <person name="Knight J."/>
            <person name="Qi J."/>
            <person name="Zhao F."/>
            <person name="Wang Q."/>
            <person name="Bedoya-Reina O.C."/>
            <person name="Katiyar N."/>
            <person name="Tomsho L.P."/>
            <person name="Kasson L.M."/>
            <person name="Hardie R.A."/>
            <person name="Woodbridge P."/>
            <person name="Tindall E.A."/>
            <person name="Bertelsen M.F."/>
            <person name="Dixon D."/>
            <person name="Pyecroft S."/>
            <person name="Helgen K.M."/>
            <person name="Lesk A.M."/>
            <person name="Pringle T.H."/>
            <person name="Patterson N."/>
            <person name="Zhang Y."/>
            <person name="Kreiss A."/>
            <person name="Woods G.M."/>
            <person name="Jones M.E."/>
            <person name="Schuster S.C."/>
        </authorList>
    </citation>
    <scope>NUCLEOTIDE SEQUENCE [LARGE SCALE GENOMIC DNA]</scope>
</reference>
<evidence type="ECO:0000313" key="1">
    <source>
        <dbReference type="Ensembl" id="ENSSHAP00000023131.1"/>
    </source>
</evidence>
<organism evidence="1 2">
    <name type="scientific">Sarcophilus harrisii</name>
    <name type="common">Tasmanian devil</name>
    <name type="synonym">Sarcophilus laniarius</name>
    <dbReference type="NCBI Taxonomy" id="9305"/>
    <lineage>
        <taxon>Eukaryota</taxon>
        <taxon>Metazoa</taxon>
        <taxon>Chordata</taxon>
        <taxon>Craniata</taxon>
        <taxon>Vertebrata</taxon>
        <taxon>Euteleostomi</taxon>
        <taxon>Mammalia</taxon>
        <taxon>Metatheria</taxon>
        <taxon>Dasyuromorphia</taxon>
        <taxon>Dasyuridae</taxon>
        <taxon>Sarcophilus</taxon>
    </lineage>
</organism>
<reference evidence="1" key="2">
    <citation type="submission" date="2025-08" db="UniProtKB">
        <authorList>
            <consortium name="Ensembl"/>
        </authorList>
    </citation>
    <scope>IDENTIFICATION</scope>
</reference>